<dbReference type="SUPFAM" id="SSF52172">
    <property type="entry name" value="CheY-like"/>
    <property type="match status" value="1"/>
</dbReference>
<dbReference type="Pfam" id="PF00072">
    <property type="entry name" value="Response_reg"/>
    <property type="match status" value="1"/>
</dbReference>
<evidence type="ECO:0000313" key="3">
    <source>
        <dbReference type="EMBL" id="KAA0874158.1"/>
    </source>
</evidence>
<protein>
    <submittedName>
        <fullName evidence="3">Response regulator</fullName>
    </submittedName>
</protein>
<dbReference type="PROSITE" id="PS50110">
    <property type="entry name" value="RESPONSE_REGULATORY"/>
    <property type="match status" value="1"/>
</dbReference>
<dbReference type="GO" id="GO:0000160">
    <property type="term" value="P:phosphorelay signal transduction system"/>
    <property type="evidence" value="ECO:0007669"/>
    <property type="project" value="InterPro"/>
</dbReference>
<dbReference type="InterPro" id="IPR011006">
    <property type="entry name" value="CheY-like_superfamily"/>
</dbReference>
<comment type="caution">
    <text evidence="3">The sequence shown here is derived from an EMBL/GenBank/DDBJ whole genome shotgun (WGS) entry which is preliminary data.</text>
</comment>
<dbReference type="OrthoDB" id="9793549at2"/>
<feature type="modified residue" description="4-aspartylphosphate" evidence="1">
    <location>
        <position position="67"/>
    </location>
</feature>
<dbReference type="RefSeq" id="WP_149391390.1">
    <property type="nucleotide sequence ID" value="NZ_SMRS01000007.1"/>
</dbReference>
<dbReference type="PANTHER" id="PTHR44520">
    <property type="entry name" value="RESPONSE REGULATOR RCP1-RELATED"/>
    <property type="match status" value="1"/>
</dbReference>
<dbReference type="PANTHER" id="PTHR44520:SF2">
    <property type="entry name" value="RESPONSE REGULATOR RCP1"/>
    <property type="match status" value="1"/>
</dbReference>
<evidence type="ECO:0000259" key="2">
    <source>
        <dbReference type="PROSITE" id="PS50110"/>
    </source>
</evidence>
<keyword evidence="4" id="KW-1185">Reference proteome</keyword>
<dbReference type="Proteomes" id="UP000325302">
    <property type="component" value="Unassembled WGS sequence"/>
</dbReference>
<evidence type="ECO:0000313" key="4">
    <source>
        <dbReference type="Proteomes" id="UP000325302"/>
    </source>
</evidence>
<proteinExistence type="predicted"/>
<reference evidence="3 4" key="1">
    <citation type="submission" date="2019-03" db="EMBL/GenBank/DDBJ databases">
        <title>Nitrincola sp. nov. isolated from an Indian soda lake.</title>
        <authorList>
            <person name="Joshi A."/>
            <person name="Thite S.V."/>
            <person name="Joseph N."/>
            <person name="Dhotre D."/>
            <person name="Moorthy M."/>
            <person name="Shouche Y.S."/>
        </authorList>
    </citation>
    <scope>NUCLEOTIDE SEQUENCE [LARGE SCALE GENOMIC DNA]</scope>
    <source>
        <strain evidence="3 4">MEB193</strain>
    </source>
</reference>
<gene>
    <name evidence="3" type="ORF">E1H14_10310</name>
</gene>
<sequence>MRVQSPLHLLLVEDDPADAYLVQLALKESGHHLSLHHAQDAQEALQLLQSPHLASERFAHPDLILLDLNMPRMNGLEFLKKIKQNSALKAIPVVMLTTSDAESDIQAAYQQGAAGYLVKPADMDLFIRQIKQLLDYWALLVHLPSAPVQGEAS</sequence>
<dbReference type="Gene3D" id="3.40.50.2300">
    <property type="match status" value="1"/>
</dbReference>
<dbReference type="InterPro" id="IPR052893">
    <property type="entry name" value="TCS_response_regulator"/>
</dbReference>
<organism evidence="3 4">
    <name type="scientific">Nitrincola tapanii</name>
    <dbReference type="NCBI Taxonomy" id="1708751"/>
    <lineage>
        <taxon>Bacteria</taxon>
        <taxon>Pseudomonadati</taxon>
        <taxon>Pseudomonadota</taxon>
        <taxon>Gammaproteobacteria</taxon>
        <taxon>Oceanospirillales</taxon>
        <taxon>Oceanospirillaceae</taxon>
        <taxon>Nitrincola</taxon>
    </lineage>
</organism>
<dbReference type="AlphaFoldDB" id="A0A5A9W225"/>
<name>A0A5A9W225_9GAMM</name>
<accession>A0A5A9W225</accession>
<keyword evidence="1" id="KW-0597">Phosphoprotein</keyword>
<evidence type="ECO:0000256" key="1">
    <source>
        <dbReference type="PROSITE-ProRule" id="PRU00169"/>
    </source>
</evidence>
<dbReference type="InterPro" id="IPR001789">
    <property type="entry name" value="Sig_transdc_resp-reg_receiver"/>
</dbReference>
<dbReference type="SMART" id="SM00448">
    <property type="entry name" value="REC"/>
    <property type="match status" value="1"/>
</dbReference>
<dbReference type="EMBL" id="SMRS01000007">
    <property type="protein sequence ID" value="KAA0874158.1"/>
    <property type="molecule type" value="Genomic_DNA"/>
</dbReference>
<feature type="domain" description="Response regulatory" evidence="2">
    <location>
        <begin position="8"/>
        <end position="134"/>
    </location>
</feature>
<dbReference type="CDD" id="cd17557">
    <property type="entry name" value="REC_Rcp-like"/>
    <property type="match status" value="1"/>
</dbReference>